<accession>A0A941EQG3</accession>
<dbReference type="NCBIfam" id="TIGR03988">
    <property type="entry name" value="antisig_RsrA"/>
    <property type="match status" value="1"/>
</dbReference>
<organism evidence="2 3">
    <name type="scientific">Actinospica durhamensis</name>
    <dbReference type="NCBI Taxonomy" id="1508375"/>
    <lineage>
        <taxon>Bacteria</taxon>
        <taxon>Bacillati</taxon>
        <taxon>Actinomycetota</taxon>
        <taxon>Actinomycetes</taxon>
        <taxon>Catenulisporales</taxon>
        <taxon>Actinospicaceae</taxon>
        <taxon>Actinospica</taxon>
    </lineage>
</organism>
<protein>
    <submittedName>
        <fullName evidence="2">Mycothiol system anti-sigma-R factor</fullName>
    </submittedName>
</protein>
<evidence type="ECO:0000313" key="3">
    <source>
        <dbReference type="Proteomes" id="UP000675781"/>
    </source>
</evidence>
<dbReference type="InterPro" id="IPR027383">
    <property type="entry name" value="Znf_put"/>
</dbReference>
<dbReference type="Pfam" id="PF13490">
    <property type="entry name" value="zf-HC2"/>
    <property type="match status" value="1"/>
</dbReference>
<proteinExistence type="predicted"/>
<dbReference type="AlphaFoldDB" id="A0A941EQG3"/>
<dbReference type="RefSeq" id="WP_212529744.1">
    <property type="nucleotide sequence ID" value="NZ_JAGSOG010000088.1"/>
</dbReference>
<dbReference type="EMBL" id="JAGSOG010000088">
    <property type="protein sequence ID" value="MBR7835251.1"/>
    <property type="molecule type" value="Genomic_DNA"/>
</dbReference>
<name>A0A941EQG3_9ACTN</name>
<feature type="domain" description="Putative zinc-finger" evidence="1">
    <location>
        <begin position="10"/>
        <end position="43"/>
    </location>
</feature>
<gene>
    <name evidence="2" type="primary">rsrA</name>
    <name evidence="2" type="ORF">KDL01_18400</name>
</gene>
<reference evidence="2" key="1">
    <citation type="submission" date="2021-04" db="EMBL/GenBank/DDBJ databases">
        <title>Genome based classification of Actinospica acidithermotolerans sp. nov., an actinobacterium isolated from an Indonesian hot spring.</title>
        <authorList>
            <person name="Kusuma A.B."/>
            <person name="Putra K.E."/>
            <person name="Nafisah S."/>
            <person name="Loh J."/>
            <person name="Nouioui I."/>
            <person name="Goodfellow M."/>
        </authorList>
    </citation>
    <scope>NUCLEOTIDE SEQUENCE</scope>
    <source>
        <strain evidence="2">CSCA 57</strain>
    </source>
</reference>
<dbReference type="Proteomes" id="UP000675781">
    <property type="component" value="Unassembled WGS sequence"/>
</dbReference>
<dbReference type="InterPro" id="IPR024020">
    <property type="entry name" value="Anit_sigma_mycothiol_RsrA"/>
</dbReference>
<sequence length="100" mass="10827">MSCGHPHDDCASVLEHVYEYIDHEMAADDLATVKQHLDECTPCLAEYGLEQAVKALVQRCCCETAPEDLRAKVLSKIRQVQEGVAAPADDRGEPASTTAG</sequence>
<evidence type="ECO:0000313" key="2">
    <source>
        <dbReference type="EMBL" id="MBR7835251.1"/>
    </source>
</evidence>
<keyword evidence="3" id="KW-1185">Reference proteome</keyword>
<evidence type="ECO:0000259" key="1">
    <source>
        <dbReference type="Pfam" id="PF13490"/>
    </source>
</evidence>
<comment type="caution">
    <text evidence="2">The sequence shown here is derived from an EMBL/GenBank/DDBJ whole genome shotgun (WGS) entry which is preliminary data.</text>
</comment>